<evidence type="ECO:0000313" key="3">
    <source>
        <dbReference type="Proteomes" id="UP001341281"/>
    </source>
</evidence>
<evidence type="ECO:0000256" key="1">
    <source>
        <dbReference type="SAM" id="MobiDB-lite"/>
    </source>
</evidence>
<dbReference type="Proteomes" id="UP001341281">
    <property type="component" value="Chromosome 04"/>
</dbReference>
<protein>
    <submittedName>
        <fullName evidence="2">Uncharacterized protein</fullName>
    </submittedName>
</protein>
<sequence>MGRGRAVRAAGRRGHYVHPKEANMHGPCKAMTCTIYIYRYGKQPCCVEGSPKFLLTTLLRSTSSMYTDDDDDATAYVRSSSGYTDLSMLIYYYHYVYNAPFDTDEADDAGLHQLMDTDKAMDDADTPTSTSTPSHARISEAKTEDDDDGSLIGGASAS</sequence>
<feature type="region of interest" description="Disordered" evidence="1">
    <location>
        <begin position="118"/>
        <end position="158"/>
    </location>
</feature>
<proteinExistence type="predicted"/>
<dbReference type="AlphaFoldDB" id="A0AAQ3TAY8"/>
<dbReference type="EMBL" id="CP144748">
    <property type="protein sequence ID" value="WVZ70133.1"/>
    <property type="molecule type" value="Genomic_DNA"/>
</dbReference>
<reference evidence="2 3" key="1">
    <citation type="submission" date="2024-02" db="EMBL/GenBank/DDBJ databases">
        <title>High-quality chromosome-scale genome assembly of Pensacola bahiagrass (Paspalum notatum Flugge var. saurae).</title>
        <authorList>
            <person name="Vega J.M."/>
            <person name="Podio M."/>
            <person name="Orjuela J."/>
            <person name="Siena L.A."/>
            <person name="Pessino S.C."/>
            <person name="Combes M.C."/>
            <person name="Mariac C."/>
            <person name="Albertini E."/>
            <person name="Pupilli F."/>
            <person name="Ortiz J.P.A."/>
            <person name="Leblanc O."/>
        </authorList>
    </citation>
    <scope>NUCLEOTIDE SEQUENCE [LARGE SCALE GENOMIC DNA]</scope>
    <source>
        <strain evidence="2">R1</strain>
        <tissue evidence="2">Leaf</tissue>
    </source>
</reference>
<gene>
    <name evidence="2" type="ORF">U9M48_018825</name>
</gene>
<evidence type="ECO:0000313" key="2">
    <source>
        <dbReference type="EMBL" id="WVZ70133.1"/>
    </source>
</evidence>
<accession>A0AAQ3TAY8</accession>
<name>A0AAQ3TAY8_PASNO</name>
<organism evidence="2 3">
    <name type="scientific">Paspalum notatum var. saurae</name>
    <dbReference type="NCBI Taxonomy" id="547442"/>
    <lineage>
        <taxon>Eukaryota</taxon>
        <taxon>Viridiplantae</taxon>
        <taxon>Streptophyta</taxon>
        <taxon>Embryophyta</taxon>
        <taxon>Tracheophyta</taxon>
        <taxon>Spermatophyta</taxon>
        <taxon>Magnoliopsida</taxon>
        <taxon>Liliopsida</taxon>
        <taxon>Poales</taxon>
        <taxon>Poaceae</taxon>
        <taxon>PACMAD clade</taxon>
        <taxon>Panicoideae</taxon>
        <taxon>Andropogonodae</taxon>
        <taxon>Paspaleae</taxon>
        <taxon>Paspalinae</taxon>
        <taxon>Paspalum</taxon>
    </lineage>
</organism>
<keyword evidence="3" id="KW-1185">Reference proteome</keyword>